<sequence length="272" mass="31661">MLWLKSLAYAIVSVNISGRRLLPVSMRLLIITVPTIVFLWTCALTCLAQFNDTTHYYTNFTSTGAINRTQDGSSYLLNNAFRFSEKKKSIALNFNNNWVYGRSNDDLTNNDFSTSLDFNLYKSIPHFYYWGLVNYVTSYSLKINNQFLGGVGGAYNLIDKKNIMLNLSDGVLYDRGDLFIADDIRDNYHTFRNSFRLLYRFVIKDIVTLDGSNFVQNSFSRRNDYIIRSTTNLSVRIRKWLSFTTSLNYNRMNRTHSENTLLNYGLTIEKYF</sequence>
<evidence type="ECO:0000313" key="3">
    <source>
        <dbReference type="Proteomes" id="UP001139450"/>
    </source>
</evidence>
<name>A0A9X1X0U9_9SPHI</name>
<dbReference type="AlphaFoldDB" id="A0A9X1X0U9"/>
<evidence type="ECO:0000313" key="2">
    <source>
        <dbReference type="EMBL" id="MCJ8209172.1"/>
    </source>
</evidence>
<accession>A0A9X1X0U9</accession>
<dbReference type="Pfam" id="PF04338">
    <property type="entry name" value="DUF481"/>
    <property type="match status" value="1"/>
</dbReference>
<feature type="transmembrane region" description="Helical" evidence="1">
    <location>
        <begin position="28"/>
        <end position="50"/>
    </location>
</feature>
<keyword evidence="1" id="KW-0812">Transmembrane</keyword>
<protein>
    <submittedName>
        <fullName evidence="2">DUF481 domain-containing protein</fullName>
    </submittedName>
</protein>
<keyword evidence="1" id="KW-0472">Membrane</keyword>
<keyword evidence="3" id="KW-1185">Reference proteome</keyword>
<organism evidence="2 3">
    <name type="scientific">Mucilaginibacter straminoryzae</name>
    <dbReference type="NCBI Taxonomy" id="2932774"/>
    <lineage>
        <taxon>Bacteria</taxon>
        <taxon>Pseudomonadati</taxon>
        <taxon>Bacteroidota</taxon>
        <taxon>Sphingobacteriia</taxon>
        <taxon>Sphingobacteriales</taxon>
        <taxon>Sphingobacteriaceae</taxon>
        <taxon>Mucilaginibacter</taxon>
    </lineage>
</organism>
<gene>
    <name evidence="2" type="ORF">MUY27_05595</name>
</gene>
<evidence type="ECO:0000256" key="1">
    <source>
        <dbReference type="SAM" id="Phobius"/>
    </source>
</evidence>
<comment type="caution">
    <text evidence="2">The sequence shown here is derived from an EMBL/GenBank/DDBJ whole genome shotgun (WGS) entry which is preliminary data.</text>
</comment>
<dbReference type="RefSeq" id="WP_245129002.1">
    <property type="nucleotide sequence ID" value="NZ_JALJEJ010000002.1"/>
</dbReference>
<dbReference type="Proteomes" id="UP001139450">
    <property type="component" value="Unassembled WGS sequence"/>
</dbReference>
<keyword evidence="1" id="KW-1133">Transmembrane helix</keyword>
<reference evidence="2" key="1">
    <citation type="submission" date="2022-04" db="EMBL/GenBank/DDBJ databases">
        <title>Mucilaginibacter sp. RS28 isolated from freshwater.</title>
        <authorList>
            <person name="Ko S.-R."/>
        </authorList>
    </citation>
    <scope>NUCLEOTIDE SEQUENCE</scope>
    <source>
        <strain evidence="2">RS28</strain>
    </source>
</reference>
<dbReference type="EMBL" id="JALJEJ010000002">
    <property type="protein sequence ID" value="MCJ8209172.1"/>
    <property type="molecule type" value="Genomic_DNA"/>
</dbReference>
<proteinExistence type="predicted"/>
<dbReference type="InterPro" id="IPR007433">
    <property type="entry name" value="DUF481"/>
</dbReference>